<keyword evidence="1" id="KW-0732">Signal</keyword>
<dbReference type="FunFam" id="1.10.8.350:FF:000001">
    <property type="entry name" value="Lytic murein transglycosylase B"/>
    <property type="match status" value="1"/>
</dbReference>
<evidence type="ECO:0000313" key="4">
    <source>
        <dbReference type="Proteomes" id="UP000439994"/>
    </source>
</evidence>
<dbReference type="CDD" id="cd13399">
    <property type="entry name" value="Slt35-like"/>
    <property type="match status" value="1"/>
</dbReference>
<proteinExistence type="predicted"/>
<dbReference type="InterPro" id="IPR043426">
    <property type="entry name" value="MltB-like"/>
</dbReference>
<dbReference type="Pfam" id="PF13406">
    <property type="entry name" value="SLT_2"/>
    <property type="match status" value="1"/>
</dbReference>
<dbReference type="GO" id="GO:0008933">
    <property type="term" value="F:peptidoglycan lytic transglycosylase activity"/>
    <property type="evidence" value="ECO:0007669"/>
    <property type="project" value="TreeGrafter"/>
</dbReference>
<evidence type="ECO:0000256" key="1">
    <source>
        <dbReference type="SAM" id="SignalP"/>
    </source>
</evidence>
<feature type="signal peptide" evidence="1">
    <location>
        <begin position="1"/>
        <end position="21"/>
    </location>
</feature>
<dbReference type="AlphaFoldDB" id="A0A6N8FB27"/>
<sequence length="339" mass="38954">MKLKTIIAGLILSSPIFTSFAADKPSFEQYVKGLKKEAIEKGFEPEFVETHLSNLKYLKRVVKADKNQPEFVETLDTYLPKRVPEWKVKRARDAYVENRELLEKIAAEYGVQARFIVSLWALETNFGRIQGKMPIIDSITTLSYDGRREAFFKKQLWASLQILDEGHISKEKFVGSWAGAMGQCQFIPTSFLAYAADGDKDGKKDIWTNKTDVFASIANYLKQEGWDNNKTWGRQVMLPEGFDSKNIMAKNSKGRRGWLNNFKDNERSLKEWRALGVTRMDGKPLPDVDITAALIMPDDAKGRMYLAYDNYKSLMHWNRSYYFVTSVGYLADRIGYPKL</sequence>
<dbReference type="Gene3D" id="1.10.530.10">
    <property type="match status" value="1"/>
</dbReference>
<reference evidence="3 4" key="1">
    <citation type="submission" date="2019-11" db="EMBL/GenBank/DDBJ databases">
        <title>P. haliotis isolates from Z. marina roots.</title>
        <authorList>
            <person name="Cohen M."/>
            <person name="Jospin G."/>
            <person name="Eisen J.A."/>
            <person name="Coil D.A."/>
        </authorList>
    </citation>
    <scope>NUCLEOTIDE SEQUENCE [LARGE SCALE GENOMIC DNA]</scope>
    <source>
        <strain evidence="3 4">UCD-MCMsp1aY</strain>
    </source>
</reference>
<gene>
    <name evidence="3" type="ORF">GNP35_03195</name>
</gene>
<dbReference type="NCBIfam" id="TIGR02283">
    <property type="entry name" value="MltB_2"/>
    <property type="match status" value="1"/>
</dbReference>
<dbReference type="PANTHER" id="PTHR30163:SF8">
    <property type="entry name" value="LYTIC MUREIN TRANSGLYCOSYLASE"/>
    <property type="match status" value="1"/>
</dbReference>
<dbReference type="Gene3D" id="1.10.8.350">
    <property type="entry name" value="Bacterial muramidase"/>
    <property type="match status" value="1"/>
</dbReference>
<accession>A0A6N8FB27</accession>
<dbReference type="EMBL" id="WOCD01000001">
    <property type="protein sequence ID" value="MUH71591.1"/>
    <property type="molecule type" value="Genomic_DNA"/>
</dbReference>
<dbReference type="PANTHER" id="PTHR30163">
    <property type="entry name" value="MEMBRANE-BOUND LYTIC MUREIN TRANSGLYCOSYLASE B"/>
    <property type="match status" value="1"/>
</dbReference>
<feature type="domain" description="Transglycosylase SLT" evidence="2">
    <location>
        <begin position="26"/>
        <end position="332"/>
    </location>
</feature>
<organism evidence="3 4">
    <name type="scientific">Psychrosphaera haliotis</name>
    <dbReference type="NCBI Taxonomy" id="555083"/>
    <lineage>
        <taxon>Bacteria</taxon>
        <taxon>Pseudomonadati</taxon>
        <taxon>Pseudomonadota</taxon>
        <taxon>Gammaproteobacteria</taxon>
        <taxon>Alteromonadales</taxon>
        <taxon>Pseudoalteromonadaceae</taxon>
        <taxon>Psychrosphaera</taxon>
    </lineage>
</organism>
<dbReference type="InterPro" id="IPR031304">
    <property type="entry name" value="SLT_2"/>
</dbReference>
<dbReference type="GO" id="GO:0009253">
    <property type="term" value="P:peptidoglycan catabolic process"/>
    <property type="evidence" value="ECO:0007669"/>
    <property type="project" value="TreeGrafter"/>
</dbReference>
<feature type="chain" id="PRO_5026660418" evidence="1">
    <location>
        <begin position="22"/>
        <end position="339"/>
    </location>
</feature>
<dbReference type="InterPro" id="IPR023346">
    <property type="entry name" value="Lysozyme-like_dom_sf"/>
</dbReference>
<dbReference type="Proteomes" id="UP000439994">
    <property type="component" value="Unassembled WGS sequence"/>
</dbReference>
<evidence type="ECO:0000313" key="3">
    <source>
        <dbReference type="EMBL" id="MUH71591.1"/>
    </source>
</evidence>
<comment type="caution">
    <text evidence="3">The sequence shown here is derived from an EMBL/GenBank/DDBJ whole genome shotgun (WGS) entry which is preliminary data.</text>
</comment>
<dbReference type="OrthoDB" id="9772911at2"/>
<name>A0A6N8FB27_9GAMM</name>
<dbReference type="SUPFAM" id="SSF53955">
    <property type="entry name" value="Lysozyme-like"/>
    <property type="match status" value="1"/>
</dbReference>
<evidence type="ECO:0000259" key="2">
    <source>
        <dbReference type="Pfam" id="PF13406"/>
    </source>
</evidence>
<protein>
    <submittedName>
        <fullName evidence="3">Lytic murein transglycosylase</fullName>
    </submittedName>
</protein>
<dbReference type="InterPro" id="IPR011970">
    <property type="entry name" value="MltB_2"/>
</dbReference>
<dbReference type="RefSeq" id="WP_155694430.1">
    <property type="nucleotide sequence ID" value="NZ_WOCD01000001.1"/>
</dbReference>
<keyword evidence="4" id="KW-1185">Reference proteome</keyword>